<dbReference type="CDD" id="cd07808">
    <property type="entry name" value="ASKHA_NBD_FGGY_EcXK-like"/>
    <property type="match status" value="1"/>
</dbReference>
<evidence type="ECO:0000256" key="1">
    <source>
        <dbReference type="ARBA" id="ARBA00009156"/>
    </source>
</evidence>
<feature type="domain" description="Carbohydrate kinase FGGY N-terminal" evidence="4">
    <location>
        <begin position="5"/>
        <end position="247"/>
    </location>
</feature>
<dbReference type="Proteomes" id="UP001332192">
    <property type="component" value="Chromosome"/>
</dbReference>
<evidence type="ECO:0000256" key="3">
    <source>
        <dbReference type="ARBA" id="ARBA00022777"/>
    </source>
</evidence>
<evidence type="ECO:0000313" key="7">
    <source>
        <dbReference type="Proteomes" id="UP001332192"/>
    </source>
</evidence>
<sequence length="495" mass="53509">MADFLVGIDLGTSSVKVGLVAEDGRIVAVAARTYETSHPYPGWSEQQPEEWWEATASAAAAVMDALPADGHVVGVGLSGQSPGHVVVAEDGTPLGPAIIWSDWRAGDEARLISNLVNPEEMRRYTGFGFPANASNPLSRLLWLVRHRPTWIARAAAVLQPKDYIALQLTDRMATDQYSAFSVAHVIERCYHPELFDRLGLPTSLLPPLLSPEETVGQVTSAASAETRIPEGTPVKIGTIDAWCSIFGAGALLRGVAVDIAGTSEVIALVTDQAPYQADSGLMPLWPGLFFAGGPTQVGASALHWVWGALLTDRRSFDPVVLEQTAQGSEPGAEGLVFLPYLRGERAPIWNRHARGVLFNLTDRHRASHLVRAVYEGVAYSVRHVLEVASAATGQAVYEVRVTGGGSRSAFWNQVKADVLGLPVIQLESHESAVLGAAILAGCPDGRPEMLSDLVQRMVRPARSYPPDIRHKARYDRLFETYKALYAAVKDLYEPV</sequence>
<dbReference type="PIRSF" id="PIRSF000538">
    <property type="entry name" value="GlpK"/>
    <property type="match status" value="1"/>
</dbReference>
<dbReference type="Pfam" id="PF00370">
    <property type="entry name" value="FGGY_N"/>
    <property type="match status" value="1"/>
</dbReference>
<organism evidence="6 7">
    <name type="scientific">Carboxydichorda subterranea</name>
    <dbReference type="NCBI Taxonomy" id="3109565"/>
    <lineage>
        <taxon>Bacteria</taxon>
        <taxon>Bacillati</taxon>
        <taxon>Bacillota</taxon>
        <taxon>Limnochordia</taxon>
        <taxon>Limnochordales</taxon>
        <taxon>Geochordaceae</taxon>
        <taxon>Carboxydichorda</taxon>
    </lineage>
</organism>
<dbReference type="SUPFAM" id="SSF53067">
    <property type="entry name" value="Actin-like ATPase domain"/>
    <property type="match status" value="2"/>
</dbReference>
<protein>
    <submittedName>
        <fullName evidence="6">FGGY family carbohydrate kinase</fullName>
    </submittedName>
</protein>
<keyword evidence="3 6" id="KW-0418">Kinase</keyword>
<proteinExistence type="inferred from homology"/>
<dbReference type="Pfam" id="PF02782">
    <property type="entry name" value="FGGY_C"/>
    <property type="match status" value="1"/>
</dbReference>
<evidence type="ECO:0000313" key="6">
    <source>
        <dbReference type="EMBL" id="WRP17308.1"/>
    </source>
</evidence>
<evidence type="ECO:0000259" key="4">
    <source>
        <dbReference type="Pfam" id="PF00370"/>
    </source>
</evidence>
<dbReference type="InterPro" id="IPR018485">
    <property type="entry name" value="FGGY_C"/>
</dbReference>
<dbReference type="InterPro" id="IPR018484">
    <property type="entry name" value="FGGY_N"/>
</dbReference>
<name>A0ABZ1BYZ1_9FIRM</name>
<feature type="domain" description="Carbohydrate kinase FGGY C-terminal" evidence="5">
    <location>
        <begin position="259"/>
        <end position="441"/>
    </location>
</feature>
<keyword evidence="2" id="KW-0808">Transferase</keyword>
<dbReference type="InterPro" id="IPR000577">
    <property type="entry name" value="Carb_kinase_FGGY"/>
</dbReference>
<dbReference type="InterPro" id="IPR050406">
    <property type="entry name" value="FGGY_Carb_Kinase"/>
</dbReference>
<dbReference type="InterPro" id="IPR043129">
    <property type="entry name" value="ATPase_NBD"/>
</dbReference>
<evidence type="ECO:0000259" key="5">
    <source>
        <dbReference type="Pfam" id="PF02782"/>
    </source>
</evidence>
<dbReference type="Gene3D" id="3.30.420.40">
    <property type="match status" value="2"/>
</dbReference>
<accession>A0ABZ1BYZ1</accession>
<comment type="similarity">
    <text evidence="1">Belongs to the FGGY kinase family.</text>
</comment>
<evidence type="ECO:0000256" key="2">
    <source>
        <dbReference type="ARBA" id="ARBA00022679"/>
    </source>
</evidence>
<keyword evidence="7" id="KW-1185">Reference proteome</keyword>
<dbReference type="PANTHER" id="PTHR43095">
    <property type="entry name" value="SUGAR KINASE"/>
    <property type="match status" value="1"/>
</dbReference>
<dbReference type="GO" id="GO:0016301">
    <property type="term" value="F:kinase activity"/>
    <property type="evidence" value="ECO:0007669"/>
    <property type="project" value="UniProtKB-KW"/>
</dbReference>
<dbReference type="PANTHER" id="PTHR43095:SF5">
    <property type="entry name" value="XYLULOSE KINASE"/>
    <property type="match status" value="1"/>
</dbReference>
<dbReference type="RefSeq" id="WP_324716579.1">
    <property type="nucleotide sequence ID" value="NZ_CP141615.1"/>
</dbReference>
<gene>
    <name evidence="6" type="ORF">U7230_14690</name>
</gene>
<reference evidence="6 7" key="1">
    <citation type="journal article" date="2024" name="Front. Microbiol.">
        <title>Novel thermophilic genera Geochorda gen. nov. and Carboxydochorda gen. nov. from the deep terrestrial subsurface reveal the ecophysiological diversity in the class Limnochordia.</title>
        <authorList>
            <person name="Karnachuk O.V."/>
            <person name="Lukina A.P."/>
            <person name="Avakyan M.R."/>
            <person name="Kadnikov V.V."/>
            <person name="Begmatov S."/>
            <person name="Beletsky A.V."/>
            <person name="Vlasova K.G."/>
            <person name="Novikov A.A."/>
            <person name="Shcherbakova V.A."/>
            <person name="Mardanov A.V."/>
            <person name="Ravin N.V."/>
        </authorList>
    </citation>
    <scope>NUCLEOTIDE SEQUENCE [LARGE SCALE GENOMIC DNA]</scope>
    <source>
        <strain evidence="6 7">L945</strain>
    </source>
</reference>
<dbReference type="EMBL" id="CP141615">
    <property type="protein sequence ID" value="WRP17308.1"/>
    <property type="molecule type" value="Genomic_DNA"/>
</dbReference>